<feature type="domain" description="Transglycosylase SLT" evidence="3">
    <location>
        <begin position="156"/>
        <end position="250"/>
    </location>
</feature>
<dbReference type="SUPFAM" id="SSF53955">
    <property type="entry name" value="Lysozyme-like"/>
    <property type="match status" value="1"/>
</dbReference>
<evidence type="ECO:0000259" key="3">
    <source>
        <dbReference type="Pfam" id="PF01464"/>
    </source>
</evidence>
<dbReference type="AlphaFoldDB" id="A0A091BFT1"/>
<dbReference type="STRING" id="1121013.GCA_000426365_02572"/>
<reference evidence="4 5" key="1">
    <citation type="submission" date="2013-09" db="EMBL/GenBank/DDBJ databases">
        <title>Genome sequencing of Arenimonas composti.</title>
        <authorList>
            <person name="Chen F."/>
            <person name="Wang G."/>
        </authorList>
    </citation>
    <scope>NUCLEOTIDE SEQUENCE [LARGE SCALE GENOMIC DNA]</scope>
    <source>
        <strain evidence="4 5">TR7-09</strain>
    </source>
</reference>
<comment type="caution">
    <text evidence="4">The sequence shown here is derived from an EMBL/GenBank/DDBJ whole genome shotgun (WGS) entry which is preliminary data.</text>
</comment>
<dbReference type="PANTHER" id="PTHR37423:SF2">
    <property type="entry name" value="MEMBRANE-BOUND LYTIC MUREIN TRANSGLYCOSYLASE C"/>
    <property type="match status" value="1"/>
</dbReference>
<feature type="chain" id="PRO_5001869781" description="Transglycosylase SLT domain-containing protein" evidence="2">
    <location>
        <begin position="40"/>
        <end position="278"/>
    </location>
</feature>
<accession>A0A091BFT1</accession>
<dbReference type="RefSeq" id="WP_425476586.1">
    <property type="nucleotide sequence ID" value="NZ_AUFF01000010.1"/>
</dbReference>
<feature type="signal peptide" evidence="2">
    <location>
        <begin position="1"/>
        <end position="39"/>
    </location>
</feature>
<dbReference type="EMBL" id="AWXU01000017">
    <property type="protein sequence ID" value="KFN50596.1"/>
    <property type="molecule type" value="Genomic_DNA"/>
</dbReference>
<dbReference type="InterPro" id="IPR008258">
    <property type="entry name" value="Transglycosylase_SLT_dom_1"/>
</dbReference>
<dbReference type="Pfam" id="PF01464">
    <property type="entry name" value="SLT"/>
    <property type="match status" value="1"/>
</dbReference>
<dbReference type="eggNOG" id="COG0741">
    <property type="taxonomic scope" value="Bacteria"/>
</dbReference>
<keyword evidence="2" id="KW-0732">Signal</keyword>
<dbReference type="PROSITE" id="PS00922">
    <property type="entry name" value="TRANSGLYCOSYLASE"/>
    <property type="match status" value="1"/>
</dbReference>
<dbReference type="InterPro" id="IPR023346">
    <property type="entry name" value="Lysozyme-like_dom_sf"/>
</dbReference>
<proteinExistence type="inferred from homology"/>
<keyword evidence="5" id="KW-1185">Reference proteome</keyword>
<dbReference type="GO" id="GO:0016020">
    <property type="term" value="C:membrane"/>
    <property type="evidence" value="ECO:0007669"/>
    <property type="project" value="InterPro"/>
</dbReference>
<evidence type="ECO:0000256" key="1">
    <source>
        <dbReference type="ARBA" id="ARBA00007734"/>
    </source>
</evidence>
<comment type="similarity">
    <text evidence="1">Belongs to the transglycosylase Slt family.</text>
</comment>
<dbReference type="Gene3D" id="1.10.530.10">
    <property type="match status" value="1"/>
</dbReference>
<sequence length="278" mass="29522">MARSANRREPEAPPALCATALARRLGVVLLIAAPGPAAAQVTGAGAPEATRTVWRCTAGGTVSLATAPEPGSRCTAISFDADAAKLPDLWQVPGAQRGVLYEYRREDGSTWLSTRKLDGGVRVLAFSVPAPPDSPAHRGRADPGPPRWDVFAGEFAAAARASGVDEAWLRAVAQVESGFDAQAVSPKGAMGVMQLMPETAAMFEVTDPFDPNQSILAGALHLRELQRRWPGDLARIAAAYNAGAPAVEQYDGVPPYAETQAYVETVLGLHARYRERRR</sequence>
<dbReference type="GO" id="GO:0008933">
    <property type="term" value="F:peptidoglycan lytic transglycosylase activity"/>
    <property type="evidence" value="ECO:0007669"/>
    <property type="project" value="InterPro"/>
</dbReference>
<dbReference type="GO" id="GO:0000270">
    <property type="term" value="P:peptidoglycan metabolic process"/>
    <property type="evidence" value="ECO:0007669"/>
    <property type="project" value="InterPro"/>
</dbReference>
<dbReference type="InterPro" id="IPR000189">
    <property type="entry name" value="Transglyc_AS"/>
</dbReference>
<evidence type="ECO:0000313" key="5">
    <source>
        <dbReference type="Proteomes" id="UP000029391"/>
    </source>
</evidence>
<dbReference type="Proteomes" id="UP000029391">
    <property type="component" value="Unassembled WGS sequence"/>
</dbReference>
<evidence type="ECO:0000313" key="4">
    <source>
        <dbReference type="EMBL" id="KFN50596.1"/>
    </source>
</evidence>
<name>A0A091BFT1_9GAMM</name>
<evidence type="ECO:0000256" key="2">
    <source>
        <dbReference type="SAM" id="SignalP"/>
    </source>
</evidence>
<organism evidence="4 5">
    <name type="scientific">Arenimonas composti TR7-09 = DSM 18010</name>
    <dbReference type="NCBI Taxonomy" id="1121013"/>
    <lineage>
        <taxon>Bacteria</taxon>
        <taxon>Pseudomonadati</taxon>
        <taxon>Pseudomonadota</taxon>
        <taxon>Gammaproteobacteria</taxon>
        <taxon>Lysobacterales</taxon>
        <taxon>Lysobacteraceae</taxon>
        <taxon>Arenimonas</taxon>
    </lineage>
</organism>
<dbReference type="PANTHER" id="PTHR37423">
    <property type="entry name" value="SOLUBLE LYTIC MUREIN TRANSGLYCOSYLASE-RELATED"/>
    <property type="match status" value="1"/>
</dbReference>
<gene>
    <name evidence="4" type="ORF">P873_05395</name>
</gene>
<dbReference type="CDD" id="cd00254">
    <property type="entry name" value="LT-like"/>
    <property type="match status" value="1"/>
</dbReference>
<protein>
    <recommendedName>
        <fullName evidence="3">Transglycosylase SLT domain-containing protein</fullName>
    </recommendedName>
</protein>